<dbReference type="OMA" id="HCVVCAR"/>
<dbReference type="Gramene" id="GBG62236">
    <property type="protein sequence ID" value="GBG62236"/>
    <property type="gene ID" value="CBR_g29843"/>
</dbReference>
<accession>A0A388JWR0</accession>
<dbReference type="SMART" id="SM00239">
    <property type="entry name" value="C2"/>
    <property type="match status" value="1"/>
</dbReference>
<evidence type="ECO:0000259" key="12">
    <source>
        <dbReference type="PROSITE" id="PS50004"/>
    </source>
</evidence>
<sequence>MSKFLCKSTEFLGKSTEFLGKSTEFLKEQLKASKILPSKPSSSSSQADYLLHGNLVIEIFEARGIATANIRSRSLLDGVKTTLDTYIGGAGKDVELYAYIRVGQTDVARTSFSRNTSDPQWDEVFHIYVAHFASDVTIEIRNKLFVDHVVLAQVKLPVHDLLAGRDYKGWFEMMDGSGQKHPSARMRLSIEYRPLLKRSMRKEWMARLLGGEKEVQNAFFKQRRGCRVTLYQDAHVEDGRLPEIPLSGSQVYHHERAWEDVHKAIVDAKHLIYITGWSVYTDVTLIRDENRMIQGAQDLRLGELLKRKAAEGVRVLLLVWDDRTSTIVTGGGAMKTHDEQTMEFFKSTQVRCVLATRNYDFGVFKGSKAMMFTHHQKTIVVDAPMFDQPTRGGKKWKWTPDVEGHRGNRRLVAFVGGLDVTDGRFDTPGHYPFSTLRTWHKDDFYQGSVAGSPSLDKGGPRQPWHDIHAKVEGPIAWDVLENFQQRWRKQAALYNIDLIPIGTPGSAILGPQPVSSDEDPETWHVQLFRSIDNQSVVGLPENPREAVRMGLVSRKNEVIDRSIQNAYIEAIRNAERFIYIENQYFMGSCHMWEDSQSAGSYHTIPVEIALKIAAKIREGEPFGAYILVPMYPEGDPHLTPSSPLQEMLRWQYNTMKMMYKIIADALRTAERYDEHPTDYLNFFCVGVRETVKGPDIELAPKTPITDAEPMYKEAQKNRRMMIYVHSKMMIVDDDYIIVGSANINQRSMDGARDTEIAIGALQPHYLFPDKDALKKPSTNSEDPKFKVPKGAVHGFRMSLWAEHLGSVEKEFLSPWKVKCVRKVQEMAERNWQLYVQSEPVDMVAHLMPYPLEVDKTGKVSARPGFECFPDSKAKVVGTTLMAFPDILTT</sequence>
<protein>
    <recommendedName>
        <fullName evidence="4 11">Phospholipase D</fullName>
        <ecNumber evidence="4 11">3.1.4.4</ecNumber>
    </recommendedName>
</protein>
<dbReference type="InterPro" id="IPR011402">
    <property type="entry name" value="PLipase_D_pln"/>
</dbReference>
<keyword evidence="7 11" id="KW-0378">Hydrolase</keyword>
<dbReference type="GO" id="GO:0004630">
    <property type="term" value="F:phospholipase D activity"/>
    <property type="evidence" value="ECO:0007669"/>
    <property type="project" value="UniProtKB-EC"/>
</dbReference>
<comment type="catalytic activity">
    <reaction evidence="1 11">
        <text>a 1,2-diacyl-sn-glycero-3-phosphocholine + H2O = a 1,2-diacyl-sn-glycero-3-phosphate + choline + H(+)</text>
        <dbReference type="Rhea" id="RHEA:14445"/>
        <dbReference type="ChEBI" id="CHEBI:15354"/>
        <dbReference type="ChEBI" id="CHEBI:15377"/>
        <dbReference type="ChEBI" id="CHEBI:15378"/>
        <dbReference type="ChEBI" id="CHEBI:57643"/>
        <dbReference type="ChEBI" id="CHEBI:58608"/>
        <dbReference type="EC" id="3.1.4.4"/>
    </reaction>
</comment>
<evidence type="ECO:0000313" key="14">
    <source>
        <dbReference type="EMBL" id="GBG62236.1"/>
    </source>
</evidence>
<dbReference type="PANTHER" id="PTHR18896">
    <property type="entry name" value="PHOSPHOLIPASE D"/>
    <property type="match status" value="1"/>
</dbReference>
<evidence type="ECO:0000256" key="10">
    <source>
        <dbReference type="ARBA" id="ARBA00023098"/>
    </source>
</evidence>
<dbReference type="PANTHER" id="PTHR18896:SF60">
    <property type="entry name" value="PHOSPHOLIPASE D"/>
    <property type="match status" value="1"/>
</dbReference>
<keyword evidence="8 11" id="KW-0106">Calcium</keyword>
<evidence type="ECO:0000259" key="13">
    <source>
        <dbReference type="PROSITE" id="PS50035"/>
    </source>
</evidence>
<comment type="cofactor">
    <cofactor evidence="2 11">
        <name>Ca(2+)</name>
        <dbReference type="ChEBI" id="CHEBI:29108"/>
    </cofactor>
</comment>
<dbReference type="SMART" id="SM00155">
    <property type="entry name" value="PLDc"/>
    <property type="match status" value="2"/>
</dbReference>
<evidence type="ECO:0000256" key="6">
    <source>
        <dbReference type="ARBA" id="ARBA00022737"/>
    </source>
</evidence>
<feature type="domain" description="PLD phosphodiesterase" evidence="13">
    <location>
        <begin position="720"/>
        <end position="747"/>
    </location>
</feature>
<dbReference type="PROSITE" id="PS50004">
    <property type="entry name" value="C2"/>
    <property type="match status" value="1"/>
</dbReference>
<evidence type="ECO:0000256" key="1">
    <source>
        <dbReference type="ARBA" id="ARBA00000798"/>
    </source>
</evidence>
<dbReference type="SUPFAM" id="SSF56024">
    <property type="entry name" value="Phospholipase D/nuclease"/>
    <property type="match status" value="2"/>
</dbReference>
<dbReference type="GO" id="GO:0009395">
    <property type="term" value="P:phospholipid catabolic process"/>
    <property type="evidence" value="ECO:0007669"/>
    <property type="project" value="TreeGrafter"/>
</dbReference>
<dbReference type="Pfam" id="PF12357">
    <property type="entry name" value="PLD_C"/>
    <property type="match status" value="1"/>
</dbReference>
<dbReference type="Pfam" id="PF00168">
    <property type="entry name" value="C2"/>
    <property type="match status" value="1"/>
</dbReference>
<keyword evidence="5" id="KW-0479">Metal-binding</keyword>
<evidence type="ECO:0000256" key="8">
    <source>
        <dbReference type="ARBA" id="ARBA00022837"/>
    </source>
</evidence>
<organism evidence="14 15">
    <name type="scientific">Chara braunii</name>
    <name type="common">Braun's stonewort</name>
    <dbReference type="NCBI Taxonomy" id="69332"/>
    <lineage>
        <taxon>Eukaryota</taxon>
        <taxon>Viridiplantae</taxon>
        <taxon>Streptophyta</taxon>
        <taxon>Charophyceae</taxon>
        <taxon>Charales</taxon>
        <taxon>Characeae</taxon>
        <taxon>Chara</taxon>
    </lineage>
</organism>
<dbReference type="GO" id="GO:0046470">
    <property type="term" value="P:phosphatidylcholine metabolic process"/>
    <property type="evidence" value="ECO:0007669"/>
    <property type="project" value="InterPro"/>
</dbReference>
<evidence type="ECO:0000313" key="15">
    <source>
        <dbReference type="Proteomes" id="UP000265515"/>
    </source>
</evidence>
<evidence type="ECO:0000256" key="7">
    <source>
        <dbReference type="ARBA" id="ARBA00022801"/>
    </source>
</evidence>
<dbReference type="OrthoDB" id="14911at2759"/>
<comment type="similarity">
    <text evidence="3 11">Belongs to the phospholipase D family. C2-PLD subfamily.</text>
</comment>
<dbReference type="GO" id="GO:0005509">
    <property type="term" value="F:calcium ion binding"/>
    <property type="evidence" value="ECO:0007669"/>
    <property type="project" value="InterPro"/>
</dbReference>
<dbReference type="InterPro" id="IPR024632">
    <property type="entry name" value="PLipase_D_C"/>
</dbReference>
<evidence type="ECO:0000256" key="4">
    <source>
        <dbReference type="ARBA" id="ARBA00012027"/>
    </source>
</evidence>
<keyword evidence="10" id="KW-0443">Lipid metabolism</keyword>
<comment type="function">
    <text evidence="11">Hydrolyzes glycerol-phospholipids at the terminal phosphodiesteric bond.</text>
</comment>
<evidence type="ECO:0000256" key="5">
    <source>
        <dbReference type="ARBA" id="ARBA00022723"/>
    </source>
</evidence>
<name>A0A388JWR0_CHABU</name>
<reference evidence="14 15" key="1">
    <citation type="journal article" date="2018" name="Cell">
        <title>The Chara Genome: Secondary Complexity and Implications for Plant Terrestrialization.</title>
        <authorList>
            <person name="Nishiyama T."/>
            <person name="Sakayama H."/>
            <person name="Vries J.D."/>
            <person name="Buschmann H."/>
            <person name="Saint-Marcoux D."/>
            <person name="Ullrich K.K."/>
            <person name="Haas F.B."/>
            <person name="Vanderstraeten L."/>
            <person name="Becker D."/>
            <person name="Lang D."/>
            <person name="Vosolsobe S."/>
            <person name="Rombauts S."/>
            <person name="Wilhelmsson P.K.I."/>
            <person name="Janitza P."/>
            <person name="Kern R."/>
            <person name="Heyl A."/>
            <person name="Rumpler F."/>
            <person name="Villalobos L.I.A.C."/>
            <person name="Clay J.M."/>
            <person name="Skokan R."/>
            <person name="Toyoda A."/>
            <person name="Suzuki Y."/>
            <person name="Kagoshima H."/>
            <person name="Schijlen E."/>
            <person name="Tajeshwar N."/>
            <person name="Catarino B."/>
            <person name="Hetherington A.J."/>
            <person name="Saltykova A."/>
            <person name="Bonnot C."/>
            <person name="Breuninger H."/>
            <person name="Symeonidi A."/>
            <person name="Radhakrishnan G.V."/>
            <person name="Van Nieuwerburgh F."/>
            <person name="Deforce D."/>
            <person name="Chang C."/>
            <person name="Karol K.G."/>
            <person name="Hedrich R."/>
            <person name="Ulvskov P."/>
            <person name="Glockner G."/>
            <person name="Delwiche C.F."/>
            <person name="Petrasek J."/>
            <person name="Van de Peer Y."/>
            <person name="Friml J."/>
            <person name="Beilby M."/>
            <person name="Dolan L."/>
            <person name="Kohara Y."/>
            <person name="Sugano S."/>
            <person name="Fujiyama A."/>
            <person name="Delaux P.-M."/>
            <person name="Quint M."/>
            <person name="TheiBen G."/>
            <person name="Hagemann M."/>
            <person name="Harholt J."/>
            <person name="Dunand C."/>
            <person name="Zachgo S."/>
            <person name="Langdale J."/>
            <person name="Maumus F."/>
            <person name="Straeten D.V.D."/>
            <person name="Gould S.B."/>
            <person name="Rensing S.A."/>
        </authorList>
    </citation>
    <scope>NUCLEOTIDE SEQUENCE [LARGE SCALE GENOMIC DNA]</scope>
    <source>
        <strain evidence="14 15">S276</strain>
    </source>
</reference>
<dbReference type="AlphaFoldDB" id="A0A388JWR0"/>
<dbReference type="InterPro" id="IPR001736">
    <property type="entry name" value="PLipase_D/transphosphatidylase"/>
</dbReference>
<dbReference type="PIRSF" id="PIRSF036470">
    <property type="entry name" value="PLD_plant"/>
    <property type="match status" value="1"/>
</dbReference>
<dbReference type="InterPro" id="IPR035892">
    <property type="entry name" value="C2_domain_sf"/>
</dbReference>
<dbReference type="SUPFAM" id="SSF49562">
    <property type="entry name" value="C2 domain (Calcium/lipid-binding domain, CaLB)"/>
    <property type="match status" value="1"/>
</dbReference>
<dbReference type="STRING" id="69332.A0A388JWR0"/>
<dbReference type="InterPro" id="IPR000008">
    <property type="entry name" value="C2_dom"/>
</dbReference>
<dbReference type="GO" id="GO:0005886">
    <property type="term" value="C:plasma membrane"/>
    <property type="evidence" value="ECO:0007669"/>
    <property type="project" value="TreeGrafter"/>
</dbReference>
<gene>
    <name evidence="14" type="ORF">CBR_g29843</name>
</gene>
<keyword evidence="15" id="KW-1185">Reference proteome</keyword>
<dbReference type="EMBL" id="BFEA01000027">
    <property type="protein sequence ID" value="GBG62236.1"/>
    <property type="molecule type" value="Genomic_DNA"/>
</dbReference>
<dbReference type="PROSITE" id="PS50035">
    <property type="entry name" value="PLD"/>
    <property type="match status" value="1"/>
</dbReference>
<comment type="caution">
    <text evidence="14">The sequence shown here is derived from an EMBL/GenBank/DDBJ whole genome shotgun (WGS) entry which is preliminary data.</text>
</comment>
<keyword evidence="6" id="KW-0677">Repeat</keyword>
<dbReference type="Gene3D" id="2.60.40.150">
    <property type="entry name" value="C2 domain"/>
    <property type="match status" value="1"/>
</dbReference>
<dbReference type="Proteomes" id="UP000265515">
    <property type="component" value="Unassembled WGS sequence"/>
</dbReference>
<proteinExistence type="inferred from homology"/>
<feature type="domain" description="C2" evidence="12">
    <location>
        <begin position="36"/>
        <end position="171"/>
    </location>
</feature>
<dbReference type="InterPro" id="IPR015679">
    <property type="entry name" value="PLipase_D_fam"/>
</dbReference>
<evidence type="ECO:0000256" key="3">
    <source>
        <dbReference type="ARBA" id="ARBA00010683"/>
    </source>
</evidence>
<keyword evidence="9 11" id="KW-0442">Lipid degradation</keyword>
<dbReference type="EC" id="3.1.4.4" evidence="4 11"/>
<dbReference type="Gene3D" id="3.30.870.10">
    <property type="entry name" value="Endonuclease Chain A"/>
    <property type="match status" value="2"/>
</dbReference>
<evidence type="ECO:0000256" key="9">
    <source>
        <dbReference type="ARBA" id="ARBA00022963"/>
    </source>
</evidence>
<evidence type="ECO:0000256" key="2">
    <source>
        <dbReference type="ARBA" id="ARBA00001913"/>
    </source>
</evidence>
<dbReference type="Pfam" id="PF00614">
    <property type="entry name" value="PLDc"/>
    <property type="match status" value="1"/>
</dbReference>
<evidence type="ECO:0000256" key="11">
    <source>
        <dbReference type="PIRNR" id="PIRNR036470"/>
    </source>
</evidence>